<dbReference type="InterPro" id="IPR024176">
    <property type="entry name" value="Citrate_synthase_bac-typ"/>
</dbReference>
<dbReference type="UniPathway" id="UPA00223">
    <property type="reaction ID" value="UER00717"/>
</dbReference>
<comment type="catalytic activity">
    <reaction evidence="7">
        <text>oxaloacetate + acetyl-CoA + H2O = citrate + CoA + H(+)</text>
        <dbReference type="Rhea" id="RHEA:16845"/>
        <dbReference type="ChEBI" id="CHEBI:15377"/>
        <dbReference type="ChEBI" id="CHEBI:15378"/>
        <dbReference type="ChEBI" id="CHEBI:16452"/>
        <dbReference type="ChEBI" id="CHEBI:16947"/>
        <dbReference type="ChEBI" id="CHEBI:57287"/>
        <dbReference type="ChEBI" id="CHEBI:57288"/>
        <dbReference type="EC" id="2.3.3.16"/>
    </reaction>
</comment>
<organism evidence="11 12">
    <name type="scientific">Pyruvatibacter mobilis</name>
    <dbReference type="NCBI Taxonomy" id="1712261"/>
    <lineage>
        <taxon>Bacteria</taxon>
        <taxon>Pseudomonadati</taxon>
        <taxon>Pseudomonadota</taxon>
        <taxon>Alphaproteobacteria</taxon>
        <taxon>Hyphomicrobiales</taxon>
        <taxon>Parvibaculaceae</taxon>
        <taxon>Pyruvatibacter</taxon>
    </lineage>
</organism>
<keyword evidence="11" id="KW-0012">Acyltransferase</keyword>
<keyword evidence="5 8" id="KW-0808">Transferase</keyword>
<feature type="active site" evidence="9">
    <location>
        <position position="315"/>
    </location>
</feature>
<evidence type="ECO:0000313" key="12">
    <source>
        <dbReference type="Proteomes" id="UP000470384"/>
    </source>
</evidence>
<dbReference type="GO" id="GO:0006099">
    <property type="term" value="P:tricarboxylic acid cycle"/>
    <property type="evidence" value="ECO:0007669"/>
    <property type="project" value="UniProtKB-UniPathway"/>
</dbReference>
<dbReference type="FunFam" id="1.10.230.10:FF:000003">
    <property type="entry name" value="Citrate synthase"/>
    <property type="match status" value="1"/>
</dbReference>
<dbReference type="SUPFAM" id="SSF48256">
    <property type="entry name" value="Citrate synthase"/>
    <property type="match status" value="1"/>
</dbReference>
<dbReference type="AlphaFoldDB" id="A0A845Q859"/>
<evidence type="ECO:0000256" key="1">
    <source>
        <dbReference type="ARBA" id="ARBA00004751"/>
    </source>
</evidence>
<accession>A0A845Q859</accession>
<evidence type="ECO:0000256" key="8">
    <source>
        <dbReference type="PIRNR" id="PIRNR001369"/>
    </source>
</evidence>
<comment type="similarity">
    <text evidence="3 8 10">Belongs to the citrate synthase family.</text>
</comment>
<dbReference type="InterPro" id="IPR019810">
    <property type="entry name" value="Citrate_synthase_AS"/>
</dbReference>
<dbReference type="GO" id="GO:0005975">
    <property type="term" value="P:carbohydrate metabolic process"/>
    <property type="evidence" value="ECO:0007669"/>
    <property type="project" value="TreeGrafter"/>
</dbReference>
<protein>
    <recommendedName>
        <fullName evidence="8">Citrate synthase</fullName>
    </recommendedName>
</protein>
<dbReference type="InterPro" id="IPR016142">
    <property type="entry name" value="Citrate_synth-like_lrg_a-sub"/>
</dbReference>
<dbReference type="PANTHER" id="PTHR11739:SF4">
    <property type="entry name" value="CITRATE SYNTHASE, PEROXISOMAL"/>
    <property type="match status" value="1"/>
</dbReference>
<name>A0A845Q859_9HYPH</name>
<sequence>MSEVPAEEIKYGLAGVVTDTTAVSKVMQETNSLTYRGYAVQDLCKKADFMQTAYLLWHGELPNKAQLAELVEQEIGFRAISDDAIEVIRRFNKNAHPMDTIRTAVSFLGQEDPTTADESPESNLEKSIKMLARIPTCIAADYRIRNGKEPIAPSKDLGFSENFFNMCFGEVPAKEVIDCFDISMILYAEHSFNASTFAARVITSTTSDIYSAVTGAIGALKGPLHGGANEAVMHMMIEIDDPAKAAQWLRDALANKRKVMGFGHRVYKNGDSRVPTMTEAYYKMAEIKGGQKWVEMSKNLEKTMVDDKGIYPNLDFPAGPAYYLMGFDIPMFTPLFVMSRITGWTAHIMEQVADNKLIRPLSAYVGEEQRQVTSLDERPAH</sequence>
<comment type="caution">
    <text evidence="11">The sequence shown here is derived from an EMBL/GenBank/DDBJ whole genome shotgun (WGS) entry which is preliminary data.</text>
</comment>
<dbReference type="GO" id="GO:0036440">
    <property type="term" value="F:citrate synthase activity"/>
    <property type="evidence" value="ECO:0007669"/>
    <property type="project" value="UniProtKB-EC"/>
</dbReference>
<dbReference type="Gene3D" id="1.10.580.10">
    <property type="entry name" value="Citrate Synthase, domain 1"/>
    <property type="match status" value="1"/>
</dbReference>
<feature type="active site" evidence="9">
    <location>
        <position position="264"/>
    </location>
</feature>
<proteinExistence type="inferred from homology"/>
<dbReference type="Proteomes" id="UP000470384">
    <property type="component" value="Unassembled WGS sequence"/>
</dbReference>
<evidence type="ECO:0000313" key="11">
    <source>
        <dbReference type="EMBL" id="NBG94634.1"/>
    </source>
</evidence>
<dbReference type="GeneID" id="300653622"/>
<dbReference type="EMBL" id="WXYQ01000001">
    <property type="protein sequence ID" value="NBG94634.1"/>
    <property type="molecule type" value="Genomic_DNA"/>
</dbReference>
<dbReference type="InterPro" id="IPR011278">
    <property type="entry name" value="2-MeCitrate/Citrate_synth_II"/>
</dbReference>
<evidence type="ECO:0000256" key="2">
    <source>
        <dbReference type="ARBA" id="ARBA00005026"/>
    </source>
</evidence>
<dbReference type="PRINTS" id="PR00143">
    <property type="entry name" value="CITRTSNTHASE"/>
</dbReference>
<evidence type="ECO:0000256" key="6">
    <source>
        <dbReference type="ARBA" id="ARBA00049052"/>
    </source>
</evidence>
<dbReference type="OrthoDB" id="9800864at2"/>
<dbReference type="RefSeq" id="WP_160586700.1">
    <property type="nucleotide sequence ID" value="NZ_BMHN01000001.1"/>
</dbReference>
<evidence type="ECO:0000256" key="5">
    <source>
        <dbReference type="ARBA" id="ARBA00022679"/>
    </source>
</evidence>
<dbReference type="InterPro" id="IPR036969">
    <property type="entry name" value="Citrate_synthase_sf"/>
</dbReference>
<dbReference type="InterPro" id="IPR002020">
    <property type="entry name" value="Citrate_synthase"/>
</dbReference>
<dbReference type="GO" id="GO:0005829">
    <property type="term" value="C:cytosol"/>
    <property type="evidence" value="ECO:0007669"/>
    <property type="project" value="TreeGrafter"/>
</dbReference>
<dbReference type="GO" id="GO:0050440">
    <property type="term" value="F:2-methylcitrate synthase activity"/>
    <property type="evidence" value="ECO:0007669"/>
    <property type="project" value="UniProtKB-EC"/>
</dbReference>
<dbReference type="PIRSF" id="PIRSF001369">
    <property type="entry name" value="Citrate_synth"/>
    <property type="match status" value="1"/>
</dbReference>
<comment type="catalytic activity">
    <reaction evidence="6">
        <text>propanoyl-CoA + oxaloacetate + H2O = (2S,3S)-2-methylcitrate + CoA + H(+)</text>
        <dbReference type="Rhea" id="RHEA:23780"/>
        <dbReference type="ChEBI" id="CHEBI:15377"/>
        <dbReference type="ChEBI" id="CHEBI:15378"/>
        <dbReference type="ChEBI" id="CHEBI:16452"/>
        <dbReference type="ChEBI" id="CHEBI:57287"/>
        <dbReference type="ChEBI" id="CHEBI:57392"/>
        <dbReference type="ChEBI" id="CHEBI:58853"/>
        <dbReference type="EC" id="2.3.3.5"/>
    </reaction>
</comment>
<dbReference type="NCBIfam" id="TIGR01800">
    <property type="entry name" value="cit_synth_II"/>
    <property type="match status" value="1"/>
</dbReference>
<evidence type="ECO:0000256" key="3">
    <source>
        <dbReference type="ARBA" id="ARBA00010566"/>
    </source>
</evidence>
<dbReference type="Gene3D" id="1.10.230.10">
    <property type="entry name" value="Cytochrome P450-Terp, domain 2"/>
    <property type="match status" value="1"/>
</dbReference>
<comment type="pathway">
    <text evidence="1">Carbohydrate metabolism; tricarboxylic acid cycle; isocitrate from oxaloacetate: step 1/2.</text>
</comment>
<dbReference type="PANTHER" id="PTHR11739">
    <property type="entry name" value="CITRATE SYNTHASE"/>
    <property type="match status" value="1"/>
</dbReference>
<dbReference type="InterPro" id="IPR016143">
    <property type="entry name" value="Citrate_synth-like_sm_a-sub"/>
</dbReference>
<evidence type="ECO:0000256" key="7">
    <source>
        <dbReference type="ARBA" id="ARBA00049288"/>
    </source>
</evidence>
<evidence type="ECO:0000256" key="9">
    <source>
        <dbReference type="PIRSR" id="PIRSR001369-1"/>
    </source>
</evidence>
<reference evidence="11 12" key="1">
    <citation type="journal article" date="2016" name="Int. J. Syst. Evol. Microbiol.">
        <title>Pyruvatibacter mobilis gen. nov., sp. nov., a marine bacterium from the culture broth of Picochlorum sp. 122.</title>
        <authorList>
            <person name="Wang G."/>
            <person name="Tang M."/>
            <person name="Wu H."/>
            <person name="Dai S."/>
            <person name="Li T."/>
            <person name="Chen C."/>
            <person name="He H."/>
            <person name="Fan J."/>
            <person name="Xiang W."/>
            <person name="Li X."/>
        </authorList>
    </citation>
    <scope>NUCLEOTIDE SEQUENCE [LARGE SCALE GENOMIC DNA]</scope>
    <source>
        <strain evidence="11 12">GYP-11</strain>
    </source>
</reference>
<gene>
    <name evidence="11" type="ORF">GTQ45_02695</name>
</gene>
<evidence type="ECO:0000256" key="4">
    <source>
        <dbReference type="ARBA" id="ARBA00022532"/>
    </source>
</evidence>
<dbReference type="PROSITE" id="PS00480">
    <property type="entry name" value="CITRATE_SYNTHASE"/>
    <property type="match status" value="1"/>
</dbReference>
<dbReference type="CDD" id="cd06111">
    <property type="entry name" value="DsCS_like"/>
    <property type="match status" value="1"/>
</dbReference>
<evidence type="ECO:0000256" key="10">
    <source>
        <dbReference type="RuleBase" id="RU003406"/>
    </source>
</evidence>
<keyword evidence="4" id="KW-0816">Tricarboxylic acid cycle</keyword>
<keyword evidence="12" id="KW-1185">Reference proteome</keyword>
<dbReference type="NCBIfam" id="NF010636">
    <property type="entry name" value="PRK14033.1"/>
    <property type="match status" value="1"/>
</dbReference>
<comment type="pathway">
    <text evidence="2">Organic acid metabolism; propanoate degradation.</text>
</comment>
<dbReference type="Pfam" id="PF00285">
    <property type="entry name" value="Citrate_synt"/>
    <property type="match status" value="1"/>
</dbReference>